<dbReference type="EMBL" id="CP089982">
    <property type="protein sequence ID" value="WXA94959.1"/>
    <property type="molecule type" value="Genomic_DNA"/>
</dbReference>
<evidence type="ECO:0000259" key="1">
    <source>
        <dbReference type="PROSITE" id="PS51819"/>
    </source>
</evidence>
<dbReference type="PROSITE" id="PS51819">
    <property type="entry name" value="VOC"/>
    <property type="match status" value="1"/>
</dbReference>
<dbReference type="InterPro" id="IPR004360">
    <property type="entry name" value="Glyas_Fos-R_dOase_dom"/>
</dbReference>
<dbReference type="Pfam" id="PF00903">
    <property type="entry name" value="Glyoxalase"/>
    <property type="match status" value="1"/>
</dbReference>
<dbReference type="PANTHER" id="PTHR35006:SF2">
    <property type="entry name" value="GLYOXALASE FAMILY PROTEIN (AFU_ORTHOLOGUE AFUA_5G14830)"/>
    <property type="match status" value="1"/>
</dbReference>
<dbReference type="InterPro" id="IPR029068">
    <property type="entry name" value="Glyas_Bleomycin-R_OHBP_Dase"/>
</dbReference>
<dbReference type="Gene3D" id="3.10.180.10">
    <property type="entry name" value="2,3-Dihydroxybiphenyl 1,2-Dioxygenase, domain 1"/>
    <property type="match status" value="1"/>
</dbReference>
<evidence type="ECO:0000313" key="3">
    <source>
        <dbReference type="Proteomes" id="UP001379533"/>
    </source>
</evidence>
<keyword evidence="3" id="KW-1185">Reference proteome</keyword>
<evidence type="ECO:0000313" key="2">
    <source>
        <dbReference type="EMBL" id="WXA94959.1"/>
    </source>
</evidence>
<dbReference type="CDD" id="cd07262">
    <property type="entry name" value="VOC_like"/>
    <property type="match status" value="1"/>
</dbReference>
<proteinExistence type="predicted"/>
<dbReference type="InterPro" id="IPR037523">
    <property type="entry name" value="VOC_core"/>
</dbReference>
<gene>
    <name evidence="2" type="ORF">LZC95_52120</name>
</gene>
<dbReference type="RefSeq" id="WP_394845567.1">
    <property type="nucleotide sequence ID" value="NZ_CP089982.1"/>
</dbReference>
<sequence length="133" mass="14413">MIAHISFAVSDFERSKAFYRAVLAPLGYKVEMELTPETTGSVSVAGFGDGTTKYGDFYLASAPPGTKANTPMHVAFWAKSPAQVDAFYKAALESGGKDNGPPGPRQEYGPDDYVAFVLDPDGHRLEVWYMKPA</sequence>
<feature type="domain" description="VOC" evidence="1">
    <location>
        <begin position="1"/>
        <end position="130"/>
    </location>
</feature>
<protein>
    <submittedName>
        <fullName evidence="2">VOC family protein</fullName>
    </submittedName>
</protein>
<accession>A0ABZ2KDM2</accession>
<reference evidence="2 3" key="1">
    <citation type="submission" date="2021-12" db="EMBL/GenBank/DDBJ databases">
        <title>Discovery of the Pendulisporaceae a myxobacterial family with distinct sporulation behavior and unique specialized metabolism.</title>
        <authorList>
            <person name="Garcia R."/>
            <person name="Popoff A."/>
            <person name="Bader C.D."/>
            <person name="Loehr J."/>
            <person name="Walesch S."/>
            <person name="Walt C."/>
            <person name="Boldt J."/>
            <person name="Bunk B."/>
            <person name="Haeckl F.J.F.P.J."/>
            <person name="Gunesch A.P."/>
            <person name="Birkelbach J."/>
            <person name="Nuebel U."/>
            <person name="Pietschmann T."/>
            <person name="Bach T."/>
            <person name="Mueller R."/>
        </authorList>
    </citation>
    <scope>NUCLEOTIDE SEQUENCE [LARGE SCALE GENOMIC DNA]</scope>
    <source>
        <strain evidence="2 3">MSr12523</strain>
    </source>
</reference>
<dbReference type="SUPFAM" id="SSF54593">
    <property type="entry name" value="Glyoxalase/Bleomycin resistance protein/Dihydroxybiphenyl dioxygenase"/>
    <property type="match status" value="1"/>
</dbReference>
<dbReference type="Proteomes" id="UP001379533">
    <property type="component" value="Chromosome"/>
</dbReference>
<organism evidence="2 3">
    <name type="scientific">Pendulispora brunnea</name>
    <dbReference type="NCBI Taxonomy" id="2905690"/>
    <lineage>
        <taxon>Bacteria</taxon>
        <taxon>Pseudomonadati</taxon>
        <taxon>Myxococcota</taxon>
        <taxon>Myxococcia</taxon>
        <taxon>Myxococcales</taxon>
        <taxon>Sorangiineae</taxon>
        <taxon>Pendulisporaceae</taxon>
        <taxon>Pendulispora</taxon>
    </lineage>
</organism>
<dbReference type="PANTHER" id="PTHR35006">
    <property type="entry name" value="GLYOXALASE FAMILY PROTEIN (AFU_ORTHOLOGUE AFUA_5G14830)"/>
    <property type="match status" value="1"/>
</dbReference>
<name>A0ABZ2KDM2_9BACT</name>